<feature type="region of interest" description="Disordered" evidence="1">
    <location>
        <begin position="116"/>
        <end position="250"/>
    </location>
</feature>
<reference evidence="4" key="1">
    <citation type="journal article" date="2019" name="Int. J. Syst. Evol. Microbiol.">
        <title>The Global Catalogue of Microorganisms (GCM) 10K type strain sequencing project: providing services to taxonomists for standard genome sequencing and annotation.</title>
        <authorList>
            <consortium name="The Broad Institute Genomics Platform"/>
            <consortium name="The Broad Institute Genome Sequencing Center for Infectious Disease"/>
            <person name="Wu L."/>
            <person name="Ma J."/>
        </authorList>
    </citation>
    <scope>NUCLEOTIDE SEQUENCE [LARGE SCALE GENOMIC DNA]</scope>
    <source>
        <strain evidence="4">KCTC 42281</strain>
    </source>
</reference>
<sequence>MTDGVADDELAAFIDRILRMKAEEDAIKADVREIYAEAKARGYDKTRLGEVVSHIRKVEKDADGEAEKEVIRDLYLTAYYRAKNKPHAHAYARAEMGIGSKASNSGLHSLKTASEEITPEHDAETGEITEQQDAPHPAGDLTNPPSLSGQVAPHPVAKAADEAAPGSAMSEASTVVDAPEEAEAASRPDAGRTASATSEDMDVTGGESAAKDGGQELSVSSAPASAIEFEDSASDAGRAPSTEQFPPVPMRRLPYADCFPAVLGAAYERLGDDIGTNGVQRPIVRMGDVIVDGWARYNICRALGVEYPVIQYSGNDVLMDVIAWQRRDRDFTPAQEKQIAAKLVKAVPHRAADILAAFDLAEEMAGAE</sequence>
<dbReference type="Proteomes" id="UP001595613">
    <property type="component" value="Unassembled WGS sequence"/>
</dbReference>
<dbReference type="RefSeq" id="WP_380098474.1">
    <property type="nucleotide sequence ID" value="NZ_JBHRYD010000018.1"/>
</dbReference>
<organism evidence="3 4">
    <name type="scientific">Devosia honganensis</name>
    <dbReference type="NCBI Taxonomy" id="1610527"/>
    <lineage>
        <taxon>Bacteria</taxon>
        <taxon>Pseudomonadati</taxon>
        <taxon>Pseudomonadota</taxon>
        <taxon>Alphaproteobacteria</taxon>
        <taxon>Hyphomicrobiales</taxon>
        <taxon>Devosiaceae</taxon>
        <taxon>Devosia</taxon>
    </lineage>
</organism>
<accession>A0ABV7X4R4</accession>
<keyword evidence="4" id="KW-1185">Reference proteome</keyword>
<evidence type="ECO:0000313" key="3">
    <source>
        <dbReference type="EMBL" id="MFC3706337.1"/>
    </source>
</evidence>
<feature type="domain" description="GapR-like DNA-binding" evidence="2">
    <location>
        <begin position="6"/>
        <end position="78"/>
    </location>
</feature>
<dbReference type="EMBL" id="JBHRYD010000018">
    <property type="protein sequence ID" value="MFC3706337.1"/>
    <property type="molecule type" value="Genomic_DNA"/>
</dbReference>
<protein>
    <submittedName>
        <fullName evidence="3">GapR family DNA-binding domain-containing protein</fullName>
    </submittedName>
</protein>
<dbReference type="Pfam" id="PF10073">
    <property type="entry name" value="GapR_DNA-bd"/>
    <property type="match status" value="1"/>
</dbReference>
<evidence type="ECO:0000259" key="2">
    <source>
        <dbReference type="Pfam" id="PF10073"/>
    </source>
</evidence>
<evidence type="ECO:0000313" key="4">
    <source>
        <dbReference type="Proteomes" id="UP001595613"/>
    </source>
</evidence>
<evidence type="ECO:0000256" key="1">
    <source>
        <dbReference type="SAM" id="MobiDB-lite"/>
    </source>
</evidence>
<gene>
    <name evidence="3" type="ORF">ACFOOL_16440</name>
</gene>
<comment type="caution">
    <text evidence="3">The sequence shown here is derived from an EMBL/GenBank/DDBJ whole genome shotgun (WGS) entry which is preliminary data.</text>
</comment>
<proteinExistence type="predicted"/>
<dbReference type="InterPro" id="IPR046367">
    <property type="entry name" value="GapR-like_DNA-bd"/>
</dbReference>
<dbReference type="GO" id="GO:0003677">
    <property type="term" value="F:DNA binding"/>
    <property type="evidence" value="ECO:0007669"/>
    <property type="project" value="UniProtKB-KW"/>
</dbReference>
<keyword evidence="3" id="KW-0238">DNA-binding</keyword>
<name>A0ABV7X4R4_9HYPH</name>